<reference evidence="1" key="1">
    <citation type="submission" date="2020-05" db="EMBL/GenBank/DDBJ databases">
        <title>Large-scale comparative analyses of tick genomes elucidate their genetic diversity and vector capacities.</title>
        <authorList>
            <person name="Jia N."/>
            <person name="Wang J."/>
            <person name="Shi W."/>
            <person name="Du L."/>
            <person name="Sun Y."/>
            <person name="Zhan W."/>
            <person name="Jiang J."/>
            <person name="Wang Q."/>
            <person name="Zhang B."/>
            <person name="Ji P."/>
            <person name="Sakyi L.B."/>
            <person name="Cui X."/>
            <person name="Yuan T."/>
            <person name="Jiang B."/>
            <person name="Yang W."/>
            <person name="Lam T.T.-Y."/>
            <person name="Chang Q."/>
            <person name="Ding S."/>
            <person name="Wang X."/>
            <person name="Zhu J."/>
            <person name="Ruan X."/>
            <person name="Zhao L."/>
            <person name="Wei J."/>
            <person name="Que T."/>
            <person name="Du C."/>
            <person name="Cheng J."/>
            <person name="Dai P."/>
            <person name="Han X."/>
            <person name="Huang E."/>
            <person name="Gao Y."/>
            <person name="Liu J."/>
            <person name="Shao H."/>
            <person name="Ye R."/>
            <person name="Li L."/>
            <person name="Wei W."/>
            <person name="Wang X."/>
            <person name="Wang C."/>
            <person name="Yang T."/>
            <person name="Huo Q."/>
            <person name="Li W."/>
            <person name="Guo W."/>
            <person name="Chen H."/>
            <person name="Zhou L."/>
            <person name="Ni X."/>
            <person name="Tian J."/>
            <person name="Zhou Y."/>
            <person name="Sheng Y."/>
            <person name="Liu T."/>
            <person name="Pan Y."/>
            <person name="Xia L."/>
            <person name="Li J."/>
            <person name="Zhao F."/>
            <person name="Cao W."/>
        </authorList>
    </citation>
    <scope>NUCLEOTIDE SEQUENCE</scope>
    <source>
        <strain evidence="1">Hyas-2018</strain>
    </source>
</reference>
<protein>
    <submittedName>
        <fullName evidence="1">Uncharacterized protein</fullName>
    </submittedName>
</protein>
<name>A0ACB7T0C5_HYAAI</name>
<accession>A0ACB7T0C5</accession>
<organism evidence="1 2">
    <name type="scientific">Hyalomma asiaticum</name>
    <name type="common">Tick</name>
    <dbReference type="NCBI Taxonomy" id="266040"/>
    <lineage>
        <taxon>Eukaryota</taxon>
        <taxon>Metazoa</taxon>
        <taxon>Ecdysozoa</taxon>
        <taxon>Arthropoda</taxon>
        <taxon>Chelicerata</taxon>
        <taxon>Arachnida</taxon>
        <taxon>Acari</taxon>
        <taxon>Parasitiformes</taxon>
        <taxon>Ixodida</taxon>
        <taxon>Ixodoidea</taxon>
        <taxon>Ixodidae</taxon>
        <taxon>Hyalomminae</taxon>
        <taxon>Hyalomma</taxon>
    </lineage>
</organism>
<sequence length="175" mass="19794">MRTAWILQNCPSNQEDAIFVIRSSLLSIRCRKGRLRRVALLYALWLLPQGIICAWTLYCVNLPAKQIDQLDFVRQLSKNVNCGDLPDTTGFTGSLLYVCCSVLLPDDESVTLEHKVVCFDMWYESAFLAVHACGATVRNKTLREALATVRADPDQWLHSDYDELSAVRAEDLQTP</sequence>
<evidence type="ECO:0000313" key="1">
    <source>
        <dbReference type="EMBL" id="KAH6940573.1"/>
    </source>
</evidence>
<keyword evidence="2" id="KW-1185">Reference proteome</keyword>
<proteinExistence type="predicted"/>
<evidence type="ECO:0000313" key="2">
    <source>
        <dbReference type="Proteomes" id="UP000821845"/>
    </source>
</evidence>
<gene>
    <name evidence="1" type="ORF">HPB50_001638</name>
</gene>
<comment type="caution">
    <text evidence="1">The sequence shown here is derived from an EMBL/GenBank/DDBJ whole genome shotgun (WGS) entry which is preliminary data.</text>
</comment>
<dbReference type="EMBL" id="CM023491">
    <property type="protein sequence ID" value="KAH6940573.1"/>
    <property type="molecule type" value="Genomic_DNA"/>
</dbReference>
<dbReference type="Proteomes" id="UP000821845">
    <property type="component" value="Chromosome 11"/>
</dbReference>